<evidence type="ECO:0000256" key="1">
    <source>
        <dbReference type="SAM" id="MobiDB-lite"/>
    </source>
</evidence>
<dbReference type="RefSeq" id="NP_507924.2">
    <property type="nucleotide sequence ID" value="NM_075523.4"/>
</dbReference>
<sequence length="188" mass="19931">MLLILIFVKLAAACIPTQFVTPLNPGTITTTTTISAPTTTVPITTTNPVSTTTTTTTTTTEAPTTTTTVVPIPCNICTSPYNAGCQGMGVPSPTDWCAISGSFPIMFRRYPEETTADAQCVITFSCPAGTAAYLLTIVGELPANFGGTGTFSADCWDTGNFNTPGVWTYYFFAYGAAYDFSQIRCKNM</sequence>
<keyword evidence="3" id="KW-1185">Reference proteome</keyword>
<feature type="region of interest" description="Disordered" evidence="1">
    <location>
        <begin position="39"/>
        <end position="63"/>
    </location>
</feature>
<dbReference type="PaxDb" id="6239-K02E2.8a"/>
<dbReference type="InParanoid" id="Q9NAQ1"/>
<dbReference type="PANTHER" id="PTHR47921">
    <property type="entry name" value="PROTEIN CBG14847-RELATED"/>
    <property type="match status" value="1"/>
</dbReference>
<dbReference type="WormBase" id="K02E2.8a">
    <property type="protein sequence ID" value="CE35574"/>
    <property type="gene ID" value="WBGene00010509"/>
</dbReference>
<dbReference type="AGR" id="WB:WBGene00010509"/>
<name>Q9NAQ1_CAEEL</name>
<protein>
    <submittedName>
        <fullName evidence="2">DUF281 domain-containing protein</fullName>
    </submittedName>
</protein>
<dbReference type="EMBL" id="BX284605">
    <property type="protein sequence ID" value="CAB76737.2"/>
    <property type="molecule type" value="Genomic_DNA"/>
</dbReference>
<reference evidence="2 3" key="1">
    <citation type="journal article" date="1998" name="Science">
        <title>Genome sequence of the nematode C. elegans: a platform for investigating biology.</title>
        <authorList>
            <consortium name="The C. elegans sequencing consortium"/>
            <person name="Sulson J.E."/>
            <person name="Waterston R."/>
        </authorList>
    </citation>
    <scope>NUCLEOTIDE SEQUENCE [LARGE SCALE GENOMIC DNA]</scope>
    <source>
        <strain evidence="2 3">Bristol N2</strain>
    </source>
</reference>
<dbReference type="AlphaFoldDB" id="Q9NAQ1"/>
<dbReference type="ExpressionAtlas" id="Q9NAQ1">
    <property type="expression patterns" value="differential"/>
</dbReference>
<evidence type="ECO:0000313" key="2">
    <source>
        <dbReference type="EMBL" id="CAB76737.2"/>
    </source>
</evidence>
<dbReference type="PANTHER" id="PTHR47921:SF4">
    <property type="entry name" value="C6 DOMAIN-CONTAINING PROTEIN-RELATED"/>
    <property type="match status" value="1"/>
</dbReference>
<accession>Q9NAQ1</accession>
<organism evidence="2 3">
    <name type="scientific">Caenorhabditis elegans</name>
    <dbReference type="NCBI Taxonomy" id="6239"/>
    <lineage>
        <taxon>Eukaryota</taxon>
        <taxon>Metazoa</taxon>
        <taxon>Ecdysozoa</taxon>
        <taxon>Nematoda</taxon>
        <taxon>Chromadorea</taxon>
        <taxon>Rhabditida</taxon>
        <taxon>Rhabditina</taxon>
        <taxon>Rhabditomorpha</taxon>
        <taxon>Rhabditoidea</taxon>
        <taxon>Rhabditidae</taxon>
        <taxon>Peloderinae</taxon>
        <taxon>Caenorhabditis</taxon>
    </lineage>
</organism>
<dbReference type="Proteomes" id="UP000001940">
    <property type="component" value="Chromosome V"/>
</dbReference>
<dbReference type="GeneID" id="186883"/>
<dbReference type="CTD" id="186883"/>
<dbReference type="PhylomeDB" id="Q9NAQ1"/>
<dbReference type="UCSC" id="K02E2.8a">
    <property type="organism name" value="c. elegans"/>
</dbReference>
<evidence type="ECO:0000313" key="3">
    <source>
        <dbReference type="Proteomes" id="UP000001940"/>
    </source>
</evidence>
<proteinExistence type="predicted"/>
<evidence type="ECO:0000313" key="4">
    <source>
        <dbReference type="WormBase" id="K02E2.8a"/>
    </source>
</evidence>
<dbReference type="Pfam" id="PF03380">
    <property type="entry name" value="DUF282"/>
    <property type="match status" value="1"/>
</dbReference>
<dbReference type="InterPro" id="IPR005044">
    <property type="entry name" value="DUF282_CAE_spp"/>
</dbReference>
<gene>
    <name evidence="2" type="ORF">CELE_K02E2.8</name>
    <name evidence="2 4" type="ORF">K02E2.8</name>
</gene>
<dbReference type="Bgee" id="WBGene00010509">
    <property type="expression patterns" value="Expressed in larva and 2 other cell types or tissues"/>
</dbReference>